<name>A0AAW8VIY4_9BACE</name>
<keyword evidence="2" id="KW-0472">Membrane</keyword>
<keyword evidence="1" id="KW-0175">Coiled coil</keyword>
<organism evidence="3 4">
    <name type="scientific">Bacteroides cellulosilyticus</name>
    <dbReference type="NCBI Taxonomy" id="246787"/>
    <lineage>
        <taxon>Bacteria</taxon>
        <taxon>Pseudomonadati</taxon>
        <taxon>Bacteroidota</taxon>
        <taxon>Bacteroidia</taxon>
        <taxon>Bacteroidales</taxon>
        <taxon>Bacteroidaceae</taxon>
        <taxon>Bacteroides</taxon>
    </lineage>
</organism>
<feature type="transmembrane region" description="Helical" evidence="2">
    <location>
        <begin position="34"/>
        <end position="56"/>
    </location>
</feature>
<sequence length="201" mass="22247">MLKNDSLTAAAFVLSLLAILFSVADFNFSPSTDTFVGIIAGLIGVCATIMVGFQIFNSIDTRNKLQEIEKIQLKLKKELQSAKKERKNSELLMNAGISHCYGLSLSQKQPFTAYDSMFTSICYAVEANDPTIIKNYVTNIVALTELIEDLISKNEIIDNSDIESVESLDFNILAKFPAYTLIQDSCLNAQNSINNSIKKIK</sequence>
<evidence type="ECO:0000256" key="2">
    <source>
        <dbReference type="SAM" id="Phobius"/>
    </source>
</evidence>
<comment type="caution">
    <text evidence="3">The sequence shown here is derived from an EMBL/GenBank/DDBJ whole genome shotgun (WGS) entry which is preliminary data.</text>
</comment>
<keyword evidence="2" id="KW-0812">Transmembrane</keyword>
<evidence type="ECO:0000313" key="4">
    <source>
        <dbReference type="Proteomes" id="UP001266995"/>
    </source>
</evidence>
<dbReference type="AlphaFoldDB" id="A0AAW8VIY4"/>
<dbReference type="Proteomes" id="UP001266995">
    <property type="component" value="Unassembled WGS sequence"/>
</dbReference>
<proteinExistence type="predicted"/>
<dbReference type="EMBL" id="JAVSNH010000001">
    <property type="protein sequence ID" value="MDT4511907.1"/>
    <property type="molecule type" value="Genomic_DNA"/>
</dbReference>
<feature type="coiled-coil region" evidence="1">
    <location>
        <begin position="65"/>
        <end position="92"/>
    </location>
</feature>
<protein>
    <submittedName>
        <fullName evidence="3">Uncharacterized protein</fullName>
    </submittedName>
</protein>
<gene>
    <name evidence="3" type="ORF">RO785_13100</name>
</gene>
<keyword evidence="2" id="KW-1133">Transmembrane helix</keyword>
<accession>A0AAW8VIY4</accession>
<reference evidence="3" key="1">
    <citation type="submission" date="2023-08" db="EMBL/GenBank/DDBJ databases">
        <title>Reintroducing virulent viruses to syntetic microbiomes.</title>
        <authorList>
            <person name="Wilde J."/>
            <person name="Boyes R."/>
            <person name="Robinson A.V."/>
            <person name="Daisley B.A."/>
            <person name="Allen-Vercoe E."/>
        </authorList>
    </citation>
    <scope>NUCLEOTIDE SEQUENCE</scope>
    <source>
        <strain evidence="3">225I_12FAA</strain>
    </source>
</reference>
<dbReference type="RefSeq" id="WP_313753272.1">
    <property type="nucleotide sequence ID" value="NZ_JAVSNH010000001.1"/>
</dbReference>
<evidence type="ECO:0000313" key="3">
    <source>
        <dbReference type="EMBL" id="MDT4511907.1"/>
    </source>
</evidence>
<evidence type="ECO:0000256" key="1">
    <source>
        <dbReference type="SAM" id="Coils"/>
    </source>
</evidence>